<name>A0A1G2JMZ6_9BACT</name>
<reference evidence="2 3" key="1">
    <citation type="journal article" date="2016" name="Nat. Commun.">
        <title>Thousands of microbial genomes shed light on interconnected biogeochemical processes in an aquifer system.</title>
        <authorList>
            <person name="Anantharaman K."/>
            <person name="Brown C.T."/>
            <person name="Hug L.A."/>
            <person name="Sharon I."/>
            <person name="Castelle C.J."/>
            <person name="Probst A.J."/>
            <person name="Thomas B.C."/>
            <person name="Singh A."/>
            <person name="Wilkins M.J."/>
            <person name="Karaoz U."/>
            <person name="Brodie E.L."/>
            <person name="Williams K.H."/>
            <person name="Hubbard S.S."/>
            <person name="Banfield J.F."/>
        </authorList>
    </citation>
    <scope>NUCLEOTIDE SEQUENCE [LARGE SCALE GENOMIC DNA]</scope>
</reference>
<proteinExistence type="predicted"/>
<dbReference type="AlphaFoldDB" id="A0A1G2JMZ6"/>
<evidence type="ECO:0000313" key="2">
    <source>
        <dbReference type="EMBL" id="OGZ88452.1"/>
    </source>
</evidence>
<gene>
    <name evidence="2" type="ORF">A2561_00440</name>
</gene>
<evidence type="ECO:0000256" key="1">
    <source>
        <dbReference type="SAM" id="Phobius"/>
    </source>
</evidence>
<dbReference type="EMBL" id="MHPU01000023">
    <property type="protein sequence ID" value="OGZ88452.1"/>
    <property type="molecule type" value="Genomic_DNA"/>
</dbReference>
<keyword evidence="1" id="KW-0472">Membrane</keyword>
<feature type="transmembrane region" description="Helical" evidence="1">
    <location>
        <begin position="131"/>
        <end position="149"/>
    </location>
</feature>
<organism evidence="2 3">
    <name type="scientific">Candidatus Staskawiczbacteria bacterium RIFOXYD1_FULL_32_13</name>
    <dbReference type="NCBI Taxonomy" id="1802234"/>
    <lineage>
        <taxon>Bacteria</taxon>
        <taxon>Candidatus Staskawicziibacteriota</taxon>
    </lineage>
</organism>
<sequence>MILLVHIIFGTAVGSLFNNPILGIMMALLSHYFLDLFPHIEYPIDNLKNIRTNFKKALPELFYLFIDFALGVLFIFIFTNKSLIFFIYALISIAPDFLTVLSAILPNKILKIHDIFHRKYIHFLRDKKISNFYRISIQIVIVIISFIILK</sequence>
<comment type="caution">
    <text evidence="2">The sequence shown here is derived from an EMBL/GenBank/DDBJ whole genome shotgun (WGS) entry which is preliminary data.</text>
</comment>
<protein>
    <submittedName>
        <fullName evidence="2">Uncharacterized protein</fullName>
    </submittedName>
</protein>
<keyword evidence="1" id="KW-1133">Transmembrane helix</keyword>
<dbReference type="Proteomes" id="UP000178935">
    <property type="component" value="Unassembled WGS sequence"/>
</dbReference>
<evidence type="ECO:0000313" key="3">
    <source>
        <dbReference type="Proteomes" id="UP000178935"/>
    </source>
</evidence>
<feature type="transmembrane region" description="Helical" evidence="1">
    <location>
        <begin position="85"/>
        <end position="110"/>
    </location>
</feature>
<feature type="transmembrane region" description="Helical" evidence="1">
    <location>
        <begin position="61"/>
        <end position="79"/>
    </location>
</feature>
<keyword evidence="1" id="KW-0812">Transmembrane</keyword>
<accession>A0A1G2JMZ6</accession>